<name>A0A814VH26_9BILA</name>
<evidence type="ECO:0000256" key="2">
    <source>
        <dbReference type="SAM" id="MobiDB-lite"/>
    </source>
</evidence>
<dbReference type="Proteomes" id="UP000663870">
    <property type="component" value="Unassembled WGS sequence"/>
</dbReference>
<protein>
    <submittedName>
        <fullName evidence="3">Uncharacterized protein</fullName>
    </submittedName>
</protein>
<proteinExistence type="predicted"/>
<keyword evidence="1" id="KW-0677">Repeat</keyword>
<evidence type="ECO:0000256" key="1">
    <source>
        <dbReference type="ARBA" id="ARBA00022737"/>
    </source>
</evidence>
<dbReference type="SUPFAM" id="SSF82185">
    <property type="entry name" value="Histone H3 K4-specific methyltransferase SET7/9 N-terminal domain"/>
    <property type="match status" value="2"/>
</dbReference>
<comment type="caution">
    <text evidence="3">The sequence shown here is derived from an EMBL/GenBank/DDBJ whole genome shotgun (WGS) entry which is preliminary data.</text>
</comment>
<dbReference type="Pfam" id="PF02493">
    <property type="entry name" value="MORN"/>
    <property type="match status" value="10"/>
</dbReference>
<dbReference type="SUPFAM" id="SSF56399">
    <property type="entry name" value="ADP-ribosylation"/>
    <property type="match status" value="1"/>
</dbReference>
<evidence type="ECO:0000313" key="3">
    <source>
        <dbReference type="EMBL" id="CAF1187327.1"/>
    </source>
</evidence>
<feature type="region of interest" description="Disordered" evidence="2">
    <location>
        <begin position="133"/>
        <end position="152"/>
    </location>
</feature>
<dbReference type="PANTHER" id="PTHR43215:SF14">
    <property type="entry name" value="RADIAL SPOKE HEAD 1 HOMOLOG"/>
    <property type="match status" value="1"/>
</dbReference>
<dbReference type="GO" id="GO:0005829">
    <property type="term" value="C:cytosol"/>
    <property type="evidence" value="ECO:0007669"/>
    <property type="project" value="TreeGrafter"/>
</dbReference>
<evidence type="ECO:0000313" key="6">
    <source>
        <dbReference type="Proteomes" id="UP000663870"/>
    </source>
</evidence>
<dbReference type="EMBL" id="CAJNOH010001187">
    <property type="protein sequence ID" value="CAF1187327.1"/>
    <property type="molecule type" value="Genomic_DNA"/>
</dbReference>
<dbReference type="PANTHER" id="PTHR43215">
    <property type="entry name" value="RADIAL SPOKE HEAD 1 HOMOLOG"/>
    <property type="match status" value="1"/>
</dbReference>
<organism evidence="3 5">
    <name type="scientific">Rotaria sordida</name>
    <dbReference type="NCBI Taxonomy" id="392033"/>
    <lineage>
        <taxon>Eukaryota</taxon>
        <taxon>Metazoa</taxon>
        <taxon>Spiralia</taxon>
        <taxon>Gnathifera</taxon>
        <taxon>Rotifera</taxon>
        <taxon>Eurotatoria</taxon>
        <taxon>Bdelloidea</taxon>
        <taxon>Philodinida</taxon>
        <taxon>Philodinidae</taxon>
        <taxon>Rotaria</taxon>
    </lineage>
</organism>
<sequence>MIEPWFSYLKLFNTALEKLPTISNKVWRGMSITIANNLKKNEDIIWGCISSCSFSIDIIKNYLDEKSILCSIEVISGKHIRGYTGYLKEDEVLLLPGTRLRVKKIGYDSSIRQHVIHLVEIANENHKTSAPIHTPISSTNKPFENASGSTDSTEKFVSKTKKTVNQGLSDRDEPERNKVFSVTTFTNGDRYEVTYKKGEKQGYGKFYTINGKIYEGDYADIKAKGNGVRIWSNGDRYEGAFTNGTMDGYGSFSCANGYVYVGKWIADEPYGDGTSDWPNGNHYQGHHEEGKICGYGVYSSANGDKYEGMLADGKAHGRGLRIWADGDRYEGKFKDDKKHGYGIYNYANGGEYRGHWANDEMDGAGIFKWPSGNQYDGSFKNGKRHGIGKLTFADGRIEDGTWENDKFIGTFQCGDKHGHGVLYDTNETIEAGIWVNDGPTNQDLKTISNGHFYEWKDEKRRRISISCL</sequence>
<dbReference type="FunFam" id="2.20.110.10:FF:000002">
    <property type="entry name" value="Phosphatidylinositol 4-phosphate 5-kinase 8"/>
    <property type="match status" value="1"/>
</dbReference>
<dbReference type="Proteomes" id="UP000663854">
    <property type="component" value="Unassembled WGS sequence"/>
</dbReference>
<dbReference type="Gene3D" id="2.20.110.10">
    <property type="entry name" value="Histone H3 K4-specific methyltransferase SET7/9 N-terminal domain"/>
    <property type="match status" value="4"/>
</dbReference>
<dbReference type="SMART" id="SM00698">
    <property type="entry name" value="MORN"/>
    <property type="match status" value="9"/>
</dbReference>
<dbReference type="PROSITE" id="PS51996">
    <property type="entry name" value="TR_MART"/>
    <property type="match status" value="1"/>
</dbReference>
<reference evidence="3" key="1">
    <citation type="submission" date="2021-02" db="EMBL/GenBank/DDBJ databases">
        <authorList>
            <person name="Nowell W R."/>
        </authorList>
    </citation>
    <scope>NUCLEOTIDE SEQUENCE</scope>
</reference>
<dbReference type="InterPro" id="IPR003409">
    <property type="entry name" value="MORN"/>
</dbReference>
<evidence type="ECO:0000313" key="5">
    <source>
        <dbReference type="Proteomes" id="UP000663854"/>
    </source>
</evidence>
<gene>
    <name evidence="4" type="ORF">JXQ802_LOCUS37633</name>
    <name evidence="3" type="ORF">PYM288_LOCUS24146</name>
</gene>
<dbReference type="EMBL" id="CAJNOL010002026">
    <property type="protein sequence ID" value="CAF1451791.1"/>
    <property type="molecule type" value="Genomic_DNA"/>
</dbReference>
<dbReference type="Gene3D" id="3.90.176.10">
    <property type="entry name" value="Toxin ADP-ribosyltransferase, Chain A, domain 1"/>
    <property type="match status" value="1"/>
</dbReference>
<dbReference type="AlphaFoldDB" id="A0A814VH26"/>
<feature type="compositionally biased region" description="Polar residues" evidence="2">
    <location>
        <begin position="135"/>
        <end position="151"/>
    </location>
</feature>
<accession>A0A814VH26</accession>
<evidence type="ECO:0000313" key="4">
    <source>
        <dbReference type="EMBL" id="CAF1451791.1"/>
    </source>
</evidence>
<keyword evidence="6" id="KW-1185">Reference proteome</keyword>